<dbReference type="Pfam" id="PF03592">
    <property type="entry name" value="Terminase_2"/>
    <property type="match status" value="1"/>
</dbReference>
<dbReference type="AlphaFoldDB" id="A0A0R1ZJU7"/>
<dbReference type="Proteomes" id="UP000051679">
    <property type="component" value="Unassembled WGS sequence"/>
</dbReference>
<dbReference type="GO" id="GO:0051276">
    <property type="term" value="P:chromosome organization"/>
    <property type="evidence" value="ECO:0007669"/>
    <property type="project" value="InterPro"/>
</dbReference>
<keyword evidence="1" id="KW-1188">Viral release from host cell</keyword>
<keyword evidence="6" id="KW-1185">Reference proteome</keyword>
<dbReference type="InterPro" id="IPR038713">
    <property type="entry name" value="Terminase_Gp1_N_sf"/>
</dbReference>
<evidence type="ECO:0000256" key="2">
    <source>
        <dbReference type="ARBA" id="ARBA00023219"/>
    </source>
</evidence>
<dbReference type="Pfam" id="PF10668">
    <property type="entry name" value="Phage_terminase"/>
    <property type="match status" value="1"/>
</dbReference>
<dbReference type="PATRIC" id="fig|1291052.5.peg.2391"/>
<name>A0A0R1ZJU7_9LACO</name>
<dbReference type="STRING" id="1291052.FC18_GL002319"/>
<feature type="domain" description="PBSX phage terminase small subunit-like N-terminal" evidence="4">
    <location>
        <begin position="1"/>
        <end position="53"/>
    </location>
</feature>
<dbReference type="PANTHER" id="PTHR41328">
    <property type="entry name" value="TERMINASE SMALL SUBUNIT-RELATED"/>
    <property type="match status" value="1"/>
</dbReference>
<dbReference type="OrthoDB" id="7358785at2"/>
<evidence type="ECO:0000313" key="6">
    <source>
        <dbReference type="Proteomes" id="UP000051679"/>
    </source>
</evidence>
<comment type="caution">
    <text evidence="5">The sequence shown here is derived from an EMBL/GenBank/DDBJ whole genome shotgun (WGS) entry which is preliminary data.</text>
</comment>
<dbReference type="InterPro" id="IPR052404">
    <property type="entry name" value="SPP1-like_terminase"/>
</dbReference>
<dbReference type="InterPro" id="IPR018925">
    <property type="entry name" value="XtmA-like_N"/>
</dbReference>
<evidence type="ECO:0000259" key="4">
    <source>
        <dbReference type="Pfam" id="PF10668"/>
    </source>
</evidence>
<dbReference type="InterPro" id="IPR005335">
    <property type="entry name" value="Terminase_ssu"/>
</dbReference>
<dbReference type="EMBL" id="AYYO01000050">
    <property type="protein sequence ID" value="KRM54610.1"/>
    <property type="molecule type" value="Genomic_DNA"/>
</dbReference>
<organism evidence="5 6">
    <name type="scientific">Lacticaseibacillus sharpeae JCM 1186 = DSM 20505</name>
    <dbReference type="NCBI Taxonomy" id="1291052"/>
    <lineage>
        <taxon>Bacteria</taxon>
        <taxon>Bacillati</taxon>
        <taxon>Bacillota</taxon>
        <taxon>Bacilli</taxon>
        <taxon>Lactobacillales</taxon>
        <taxon>Lactobacillaceae</taxon>
        <taxon>Lacticaseibacillus</taxon>
    </lineage>
</organism>
<dbReference type="Gene3D" id="1.10.10.1400">
    <property type="entry name" value="Terminase, small subunit, N-terminal DNA-binding domain, HTH motif"/>
    <property type="match status" value="1"/>
</dbReference>
<evidence type="ECO:0000256" key="1">
    <source>
        <dbReference type="ARBA" id="ARBA00022612"/>
    </source>
</evidence>
<protein>
    <submittedName>
        <fullName evidence="5">Prophage terminase small subunit</fullName>
    </submittedName>
</protein>
<accession>A0A0R1ZJU7</accession>
<dbReference type="PANTHER" id="PTHR41328:SF2">
    <property type="entry name" value="TERMINASE SMALL SUBUNIT"/>
    <property type="match status" value="1"/>
</dbReference>
<proteinExistence type="predicted"/>
<gene>
    <name evidence="5" type="ORF">FC18_GL002319</name>
</gene>
<reference evidence="5 6" key="1">
    <citation type="journal article" date="2015" name="Genome Announc.">
        <title>Expanding the biotechnology potential of lactobacilli through comparative genomics of 213 strains and associated genera.</title>
        <authorList>
            <person name="Sun Z."/>
            <person name="Harris H.M."/>
            <person name="McCann A."/>
            <person name="Guo C."/>
            <person name="Argimon S."/>
            <person name="Zhang W."/>
            <person name="Yang X."/>
            <person name="Jeffery I.B."/>
            <person name="Cooney J.C."/>
            <person name="Kagawa T.F."/>
            <person name="Liu W."/>
            <person name="Song Y."/>
            <person name="Salvetti E."/>
            <person name="Wrobel A."/>
            <person name="Rasinkangas P."/>
            <person name="Parkhill J."/>
            <person name="Rea M.C."/>
            <person name="O'Sullivan O."/>
            <person name="Ritari J."/>
            <person name="Douillard F.P."/>
            <person name="Paul Ross R."/>
            <person name="Yang R."/>
            <person name="Briner A.E."/>
            <person name="Felis G.E."/>
            <person name="de Vos W.M."/>
            <person name="Barrangou R."/>
            <person name="Klaenhammer T.R."/>
            <person name="Caufield P.W."/>
            <person name="Cui Y."/>
            <person name="Zhang H."/>
            <person name="O'Toole P.W."/>
        </authorList>
    </citation>
    <scope>NUCLEOTIDE SEQUENCE [LARGE SCALE GENOMIC DNA]</scope>
    <source>
        <strain evidence="5 6">DSM 20505</strain>
    </source>
</reference>
<feature type="region of interest" description="Disordered" evidence="3">
    <location>
        <begin position="252"/>
        <end position="294"/>
    </location>
</feature>
<evidence type="ECO:0000313" key="5">
    <source>
        <dbReference type="EMBL" id="KRM54610.1"/>
    </source>
</evidence>
<evidence type="ECO:0000256" key="3">
    <source>
        <dbReference type="SAM" id="MobiDB-lite"/>
    </source>
</evidence>
<sequence>MPRKRDPAREQAHELWLASNKQLALKDIADQLGKKPSTIRKWKAEDNWDGNAKRSAPFERERSFSNHAAQKVAEADIPEKRKVFATLYLQRFNATWAYLQAYGGSQNVAAVEGSRLLRNPKVVELLNELKKEHARQLDITAMDVLTEVAKQANANIGDFLDFATEEHTVFDSKGKVVMDPETRKPQHYYMHRVNLKPQAEVDTSLIKTVAIEKGHIRLELYDKQRAQEVLLKALPAVGDGLMAAQQRKAKADADVAQSRADIVNTPEGETSYGLSIDIPASKSTEGGQNDAGES</sequence>
<keyword evidence="2" id="KW-0231">Viral genome packaging</keyword>
<dbReference type="RefSeq" id="WP_054678593.1">
    <property type="nucleotide sequence ID" value="NZ_AYYO01000050.1"/>
</dbReference>